<dbReference type="AlphaFoldDB" id="A0AAV4UIK7"/>
<evidence type="ECO:0000313" key="1">
    <source>
        <dbReference type="EMBL" id="GIY57757.1"/>
    </source>
</evidence>
<gene>
    <name evidence="1" type="ORF">CEXT_287641</name>
</gene>
<sequence length="140" mass="15226">MCGNTYGLKDINSMGIAYHFESFNGSSIRSFNLLCLKSTEIGYTLCPFGWKTSFIDAGPTPFGRAVVKETFPHLGSQSRSSLPTNDPISAGILGMRNRFDKDPCAQLTLITASFTLWSALGDPSPWIPGKGSVKFVFTCD</sequence>
<keyword evidence="2" id="KW-1185">Reference proteome</keyword>
<comment type="caution">
    <text evidence="1">The sequence shown here is derived from an EMBL/GenBank/DDBJ whole genome shotgun (WGS) entry which is preliminary data.</text>
</comment>
<dbReference type="EMBL" id="BPLR01012956">
    <property type="protein sequence ID" value="GIY57757.1"/>
    <property type="molecule type" value="Genomic_DNA"/>
</dbReference>
<proteinExistence type="predicted"/>
<evidence type="ECO:0000313" key="2">
    <source>
        <dbReference type="Proteomes" id="UP001054945"/>
    </source>
</evidence>
<protein>
    <submittedName>
        <fullName evidence="1">Uncharacterized protein</fullName>
    </submittedName>
</protein>
<organism evidence="1 2">
    <name type="scientific">Caerostris extrusa</name>
    <name type="common">Bark spider</name>
    <name type="synonym">Caerostris bankana</name>
    <dbReference type="NCBI Taxonomy" id="172846"/>
    <lineage>
        <taxon>Eukaryota</taxon>
        <taxon>Metazoa</taxon>
        <taxon>Ecdysozoa</taxon>
        <taxon>Arthropoda</taxon>
        <taxon>Chelicerata</taxon>
        <taxon>Arachnida</taxon>
        <taxon>Araneae</taxon>
        <taxon>Araneomorphae</taxon>
        <taxon>Entelegynae</taxon>
        <taxon>Araneoidea</taxon>
        <taxon>Araneidae</taxon>
        <taxon>Caerostris</taxon>
    </lineage>
</organism>
<reference evidence="1 2" key="1">
    <citation type="submission" date="2021-06" db="EMBL/GenBank/DDBJ databases">
        <title>Caerostris extrusa draft genome.</title>
        <authorList>
            <person name="Kono N."/>
            <person name="Arakawa K."/>
        </authorList>
    </citation>
    <scope>NUCLEOTIDE SEQUENCE [LARGE SCALE GENOMIC DNA]</scope>
</reference>
<accession>A0AAV4UIK7</accession>
<dbReference type="Proteomes" id="UP001054945">
    <property type="component" value="Unassembled WGS sequence"/>
</dbReference>
<name>A0AAV4UIK7_CAEEX</name>